<dbReference type="EMBL" id="HBUE01015812">
    <property type="protein sequence ID" value="CAG6450419.1"/>
    <property type="molecule type" value="Transcribed_RNA"/>
</dbReference>
<sequence length="116" mass="13261">MAGVGCSFQFNFFVMQIVINATRNPEMTSRGRDPPQAGNLQRVQLRRHDPRTRCQKRRLLPTPIATIAAAATYVTAGSGCFRRPNQVVRQQLRDPELVRNRRNAVERVLSKLEKRC</sequence>
<feature type="region of interest" description="Disordered" evidence="1">
    <location>
        <begin position="25"/>
        <end position="48"/>
    </location>
</feature>
<dbReference type="AlphaFoldDB" id="A0A8D8EYL2"/>
<accession>A0A8D8EYL2</accession>
<name>A0A8D8EYL2_CULPI</name>
<organism evidence="2">
    <name type="scientific">Culex pipiens</name>
    <name type="common">House mosquito</name>
    <dbReference type="NCBI Taxonomy" id="7175"/>
    <lineage>
        <taxon>Eukaryota</taxon>
        <taxon>Metazoa</taxon>
        <taxon>Ecdysozoa</taxon>
        <taxon>Arthropoda</taxon>
        <taxon>Hexapoda</taxon>
        <taxon>Insecta</taxon>
        <taxon>Pterygota</taxon>
        <taxon>Neoptera</taxon>
        <taxon>Endopterygota</taxon>
        <taxon>Diptera</taxon>
        <taxon>Nematocera</taxon>
        <taxon>Culicoidea</taxon>
        <taxon>Culicidae</taxon>
        <taxon>Culicinae</taxon>
        <taxon>Culicini</taxon>
        <taxon>Culex</taxon>
        <taxon>Culex</taxon>
    </lineage>
</organism>
<proteinExistence type="predicted"/>
<reference evidence="2" key="1">
    <citation type="submission" date="2021-05" db="EMBL/GenBank/DDBJ databases">
        <authorList>
            <person name="Alioto T."/>
            <person name="Alioto T."/>
            <person name="Gomez Garrido J."/>
        </authorList>
    </citation>
    <scope>NUCLEOTIDE SEQUENCE</scope>
</reference>
<dbReference type="EMBL" id="HBUE01015811">
    <property type="protein sequence ID" value="CAG6450417.1"/>
    <property type="molecule type" value="Transcribed_RNA"/>
</dbReference>
<evidence type="ECO:0000256" key="1">
    <source>
        <dbReference type="SAM" id="MobiDB-lite"/>
    </source>
</evidence>
<evidence type="ECO:0000313" key="2">
    <source>
        <dbReference type="EMBL" id="CAG6450419.1"/>
    </source>
</evidence>
<protein>
    <submittedName>
        <fullName evidence="2">(northern house mosquito) hypothetical protein</fullName>
    </submittedName>
</protein>